<comment type="subcellular location">
    <subcellularLocation>
        <location evidence="1">Membrane</location>
        <topology evidence="1">Single-pass membrane protein</topology>
    </subcellularLocation>
</comment>
<evidence type="ECO:0000259" key="4">
    <source>
        <dbReference type="SMART" id="SM00244"/>
    </source>
</evidence>
<feature type="transmembrane region" description="Helical" evidence="3">
    <location>
        <begin position="71"/>
        <end position="91"/>
    </location>
</feature>
<proteinExistence type="inferred from homology"/>
<dbReference type="Gene3D" id="3.30.479.30">
    <property type="entry name" value="Band 7 domain"/>
    <property type="match status" value="1"/>
</dbReference>
<dbReference type="EMBL" id="JAWXYB010000018">
    <property type="protein sequence ID" value="MDX5932991.1"/>
    <property type="molecule type" value="Genomic_DNA"/>
</dbReference>
<dbReference type="Gene3D" id="6.10.250.2090">
    <property type="match status" value="1"/>
</dbReference>
<sequence>MIHPHPCIPTLGRESQRIGAIPGPMENGGIPEGYTGDATQQYKYSSRSDPLNLNRETEPRRHKLKFQAQDFITSVLFVIVAFIILSVLIRATVKILREYERGVVFTLGRFQKVKGPGFIVLTPFVQEMVRVDLRIQVIEIPAQDVISRGNVSMKVDAVLYFNVIDPEHAVIKVQQYLPATVMLAQTTLRAVLGQHPLDEMLSERKKLSQDLQGILEGQTEVWGIKISNVEIRAVELTENMIRAIAKQAEAERDRRAKIIHAEAEFQAAQTLVDAATILSSVPAAMQLRYLQTLTEIGAEQNSTVIFPMPLDIIKPLLALLDSKAAAVPPPPLPVAVHAVA</sequence>
<feature type="domain" description="Band 7" evidence="4">
    <location>
        <begin position="91"/>
        <end position="248"/>
    </location>
</feature>
<dbReference type="AlphaFoldDB" id="A0AAW9DVT5"/>
<dbReference type="SMART" id="SM00244">
    <property type="entry name" value="PHB"/>
    <property type="match status" value="1"/>
</dbReference>
<evidence type="ECO:0000256" key="1">
    <source>
        <dbReference type="ARBA" id="ARBA00004167"/>
    </source>
</evidence>
<dbReference type="Proteomes" id="UP001279553">
    <property type="component" value="Unassembled WGS sequence"/>
</dbReference>
<keyword evidence="6" id="KW-1185">Reference proteome</keyword>
<protein>
    <submittedName>
        <fullName evidence="5">SPFH domain-containing protein</fullName>
    </submittedName>
</protein>
<keyword evidence="3" id="KW-0812">Transmembrane</keyword>
<keyword evidence="3" id="KW-0472">Membrane</keyword>
<dbReference type="SUPFAM" id="SSF117892">
    <property type="entry name" value="Band 7/SPFH domain"/>
    <property type="match status" value="1"/>
</dbReference>
<dbReference type="GO" id="GO:0098552">
    <property type="term" value="C:side of membrane"/>
    <property type="evidence" value="ECO:0007669"/>
    <property type="project" value="UniProtKB-ARBA"/>
</dbReference>
<dbReference type="Pfam" id="PF01145">
    <property type="entry name" value="Band_7"/>
    <property type="match status" value="1"/>
</dbReference>
<accession>A0AAW9DVT5</accession>
<name>A0AAW9DVT5_ACIAO</name>
<dbReference type="PANTHER" id="PTHR10264">
    <property type="entry name" value="BAND 7 PROTEIN-RELATED"/>
    <property type="match status" value="1"/>
</dbReference>
<gene>
    <name evidence="5" type="ORF">SIL87_19750</name>
</gene>
<evidence type="ECO:0000313" key="5">
    <source>
        <dbReference type="EMBL" id="MDX5932991.1"/>
    </source>
</evidence>
<evidence type="ECO:0000313" key="6">
    <source>
        <dbReference type="Proteomes" id="UP001279553"/>
    </source>
</evidence>
<dbReference type="InterPro" id="IPR043202">
    <property type="entry name" value="Band-7_stomatin-like"/>
</dbReference>
<keyword evidence="3" id="KW-1133">Transmembrane helix</keyword>
<dbReference type="PRINTS" id="PR00721">
    <property type="entry name" value="STOMATIN"/>
</dbReference>
<organism evidence="5 6">
    <name type="scientific">Acidiphilium acidophilum</name>
    <name type="common">Thiobacillus acidophilus</name>
    <dbReference type="NCBI Taxonomy" id="76588"/>
    <lineage>
        <taxon>Bacteria</taxon>
        <taxon>Pseudomonadati</taxon>
        <taxon>Pseudomonadota</taxon>
        <taxon>Alphaproteobacteria</taxon>
        <taxon>Acetobacterales</taxon>
        <taxon>Acidocellaceae</taxon>
        <taxon>Acidiphilium</taxon>
    </lineage>
</organism>
<dbReference type="CDD" id="cd08826">
    <property type="entry name" value="SPFH_eoslipins_u1"/>
    <property type="match status" value="1"/>
</dbReference>
<dbReference type="RefSeq" id="WP_319615845.1">
    <property type="nucleotide sequence ID" value="NZ_JAWXYB010000018.1"/>
</dbReference>
<dbReference type="InterPro" id="IPR001107">
    <property type="entry name" value="Band_7"/>
</dbReference>
<dbReference type="FunFam" id="3.30.479.30:FF:000004">
    <property type="entry name" value="Putative membrane protease family, stomatin"/>
    <property type="match status" value="1"/>
</dbReference>
<dbReference type="InterPro" id="IPR001972">
    <property type="entry name" value="Stomatin_HflK_fam"/>
</dbReference>
<evidence type="ECO:0000256" key="3">
    <source>
        <dbReference type="SAM" id="Phobius"/>
    </source>
</evidence>
<dbReference type="InterPro" id="IPR036013">
    <property type="entry name" value="Band_7/SPFH_dom_sf"/>
</dbReference>
<comment type="similarity">
    <text evidence="2">Belongs to the band 7/mec-2 family.</text>
</comment>
<comment type="caution">
    <text evidence="5">The sequence shown here is derived from an EMBL/GenBank/DDBJ whole genome shotgun (WGS) entry which is preliminary data.</text>
</comment>
<dbReference type="GO" id="GO:0005886">
    <property type="term" value="C:plasma membrane"/>
    <property type="evidence" value="ECO:0007669"/>
    <property type="project" value="InterPro"/>
</dbReference>
<dbReference type="PANTHER" id="PTHR10264:SF19">
    <property type="entry name" value="AT06885P-RELATED"/>
    <property type="match status" value="1"/>
</dbReference>
<reference evidence="5 6" key="1">
    <citation type="submission" date="2023-11" db="EMBL/GenBank/DDBJ databases">
        <title>MicrobeMod: A computational toolkit for identifying prokaryotic methylation and restriction-modification with nanopore sequencing.</title>
        <authorList>
            <person name="Crits-Christoph A."/>
            <person name="Kang S.C."/>
            <person name="Lee H."/>
            <person name="Ostrov N."/>
        </authorList>
    </citation>
    <scope>NUCLEOTIDE SEQUENCE [LARGE SCALE GENOMIC DNA]</scope>
    <source>
        <strain evidence="5 6">DSMZ 700</strain>
    </source>
</reference>
<evidence type="ECO:0000256" key="2">
    <source>
        <dbReference type="ARBA" id="ARBA00008164"/>
    </source>
</evidence>